<dbReference type="PROSITE" id="PS51257">
    <property type="entry name" value="PROKAR_LIPOPROTEIN"/>
    <property type="match status" value="1"/>
</dbReference>
<evidence type="ECO:0000313" key="2">
    <source>
        <dbReference type="Proteomes" id="UP000202259"/>
    </source>
</evidence>
<evidence type="ECO:0000313" key="1">
    <source>
        <dbReference type="EMBL" id="ASP46322.1"/>
    </source>
</evidence>
<dbReference type="RefSeq" id="WP_081148214.1">
    <property type="nucleotide sequence ID" value="NZ_CP020465.1"/>
</dbReference>
<accession>A0A222G3K8</accession>
<proteinExistence type="predicted"/>
<dbReference type="KEGG" id="cber:B5D82_00150"/>
<keyword evidence="2" id="KW-1185">Reference proteome</keyword>
<name>A0A222G3K8_9GAMM</name>
<dbReference type="OrthoDB" id="9967990at2"/>
<reference evidence="1 2" key="1">
    <citation type="submission" date="2017-08" db="EMBL/GenBank/DDBJ databases">
        <title>Complete genome of Colwellia sp. NB097-1, a psychrophile bacterium ioslated from Bering Sea.</title>
        <authorList>
            <person name="Chen X."/>
        </authorList>
    </citation>
    <scope>NUCLEOTIDE SEQUENCE [LARGE SCALE GENOMIC DNA]</scope>
    <source>
        <strain evidence="1 2">NB097-1</strain>
    </source>
</reference>
<protein>
    <submittedName>
        <fullName evidence="1">Uncharacterized protein</fullName>
    </submittedName>
</protein>
<organism evidence="1 2">
    <name type="scientific">Cognaticolwellia beringensis</name>
    <dbReference type="NCBI Taxonomy" id="1967665"/>
    <lineage>
        <taxon>Bacteria</taxon>
        <taxon>Pseudomonadati</taxon>
        <taxon>Pseudomonadota</taxon>
        <taxon>Gammaproteobacteria</taxon>
        <taxon>Alteromonadales</taxon>
        <taxon>Colwelliaceae</taxon>
        <taxon>Cognaticolwellia</taxon>
    </lineage>
</organism>
<dbReference type="AlphaFoldDB" id="A0A222G3K8"/>
<gene>
    <name evidence="1" type="ORF">B5D82_00150</name>
</gene>
<dbReference type="Proteomes" id="UP000202259">
    <property type="component" value="Chromosome"/>
</dbReference>
<sequence length="117" mass="13142">MNVSTIKISLVMLLIAGCSPDPKQNNIDINALSERNTVEETALENERQAKMELFEKNLQSVVENQVFDNEKALLEDVDNLQSKTKTQLLKAQKLERLLAEEALLESAKSRADDLVSQ</sequence>
<dbReference type="EMBL" id="CP020465">
    <property type="protein sequence ID" value="ASP46322.1"/>
    <property type="molecule type" value="Genomic_DNA"/>
</dbReference>